<dbReference type="GO" id="GO:0005886">
    <property type="term" value="C:plasma membrane"/>
    <property type="evidence" value="ECO:0007669"/>
    <property type="project" value="UniProtKB-SubCell"/>
</dbReference>
<gene>
    <name evidence="12" type="ORF">HNY73_002788</name>
</gene>
<dbReference type="SUPFAM" id="SSF81321">
    <property type="entry name" value="Family A G protein-coupled receptor-like"/>
    <property type="match status" value="1"/>
</dbReference>
<evidence type="ECO:0000256" key="5">
    <source>
        <dbReference type="ARBA" id="ARBA00022989"/>
    </source>
</evidence>
<feature type="domain" description="G-protein coupled receptors family 1 profile" evidence="11">
    <location>
        <begin position="35"/>
        <end position="292"/>
    </location>
</feature>
<dbReference type="PANTHER" id="PTHR24247">
    <property type="entry name" value="5-HYDROXYTRYPTAMINE RECEPTOR"/>
    <property type="match status" value="1"/>
</dbReference>
<evidence type="ECO:0000256" key="10">
    <source>
        <dbReference type="SAM" id="Phobius"/>
    </source>
</evidence>
<dbReference type="GO" id="GO:0030594">
    <property type="term" value="F:neurotransmitter receptor activity"/>
    <property type="evidence" value="ECO:0007669"/>
    <property type="project" value="TreeGrafter"/>
</dbReference>
<dbReference type="GO" id="GO:0004993">
    <property type="term" value="F:G protein-coupled serotonin receptor activity"/>
    <property type="evidence" value="ECO:0007669"/>
    <property type="project" value="TreeGrafter"/>
</dbReference>
<dbReference type="EMBL" id="JABXBU010000002">
    <property type="protein sequence ID" value="KAF8794866.1"/>
    <property type="molecule type" value="Genomic_DNA"/>
</dbReference>
<dbReference type="SMART" id="SM01381">
    <property type="entry name" value="7TM_GPCR_Srsx"/>
    <property type="match status" value="1"/>
</dbReference>
<keyword evidence="6" id="KW-0297">G-protein coupled receptor</keyword>
<comment type="subcellular location">
    <subcellularLocation>
        <location evidence="1">Cell membrane</location>
        <topology evidence="1">Multi-pass membrane protein</topology>
    </subcellularLocation>
</comment>
<keyword evidence="9" id="KW-0807">Transducer</keyword>
<reference evidence="12" key="2">
    <citation type="submission" date="2020-06" db="EMBL/GenBank/DDBJ databases">
        <authorList>
            <person name="Sheffer M."/>
        </authorList>
    </citation>
    <scope>NUCLEOTIDE SEQUENCE</scope>
</reference>
<dbReference type="CDD" id="cd00637">
    <property type="entry name" value="7tm_classA_rhodopsin-like"/>
    <property type="match status" value="1"/>
</dbReference>
<dbReference type="PRINTS" id="PR00237">
    <property type="entry name" value="GPCRRHODOPSN"/>
</dbReference>
<dbReference type="OMA" id="CYTKICR"/>
<dbReference type="Pfam" id="PF00001">
    <property type="entry name" value="7tm_1"/>
    <property type="match status" value="1"/>
</dbReference>
<evidence type="ECO:0000256" key="7">
    <source>
        <dbReference type="ARBA" id="ARBA00023136"/>
    </source>
</evidence>
<dbReference type="InterPro" id="IPR017452">
    <property type="entry name" value="GPCR_Rhodpsn_7TM"/>
</dbReference>
<evidence type="ECO:0000256" key="9">
    <source>
        <dbReference type="ARBA" id="ARBA00023224"/>
    </source>
</evidence>
<evidence type="ECO:0000256" key="8">
    <source>
        <dbReference type="ARBA" id="ARBA00023170"/>
    </source>
</evidence>
<feature type="transmembrane region" description="Helical" evidence="10">
    <location>
        <begin position="180"/>
        <end position="207"/>
    </location>
</feature>
<feature type="transmembrane region" description="Helical" evidence="10">
    <location>
        <begin position="268"/>
        <end position="295"/>
    </location>
</feature>
<evidence type="ECO:0000256" key="4">
    <source>
        <dbReference type="ARBA" id="ARBA00022692"/>
    </source>
</evidence>
<evidence type="ECO:0000256" key="6">
    <source>
        <dbReference type="ARBA" id="ARBA00023040"/>
    </source>
</evidence>
<feature type="transmembrane region" description="Helical" evidence="10">
    <location>
        <begin position="136"/>
        <end position="160"/>
    </location>
</feature>
<comment type="similarity">
    <text evidence="2">Belongs to the G-protein coupled receptor 1 family.</text>
</comment>
<evidence type="ECO:0000313" key="13">
    <source>
        <dbReference type="Proteomes" id="UP000807504"/>
    </source>
</evidence>
<dbReference type="InterPro" id="IPR000276">
    <property type="entry name" value="GPCR_Rhodpsn"/>
</dbReference>
<dbReference type="GO" id="GO:0030425">
    <property type="term" value="C:dendrite"/>
    <property type="evidence" value="ECO:0007669"/>
    <property type="project" value="TreeGrafter"/>
</dbReference>
<evidence type="ECO:0000313" key="12">
    <source>
        <dbReference type="EMBL" id="KAF8794866.1"/>
    </source>
</evidence>
<dbReference type="Proteomes" id="UP000807504">
    <property type="component" value="Unassembled WGS sequence"/>
</dbReference>
<keyword evidence="5 10" id="KW-1133">Transmembrane helix</keyword>
<feature type="transmembrane region" description="Helical" evidence="10">
    <location>
        <begin position="56"/>
        <end position="85"/>
    </location>
</feature>
<feature type="transmembrane region" description="Helical" evidence="10">
    <location>
        <begin position="240"/>
        <end position="256"/>
    </location>
</feature>
<dbReference type="Gene3D" id="1.20.1070.10">
    <property type="entry name" value="Rhodopsin 7-helix transmembrane proteins"/>
    <property type="match status" value="1"/>
</dbReference>
<keyword evidence="7 10" id="KW-0472">Membrane</keyword>
<proteinExistence type="inferred from homology"/>
<dbReference type="GO" id="GO:0045202">
    <property type="term" value="C:synapse"/>
    <property type="evidence" value="ECO:0007669"/>
    <property type="project" value="GOC"/>
</dbReference>
<accession>A0A8T0FVV7</accession>
<keyword evidence="4 10" id="KW-0812">Transmembrane</keyword>
<sequence length="330" mass="36695">MNISSGVCSIPYRSQSFNTIAAIFIFLLSSVSMAGNGLVLLSFATCSHLRIQKGSFFVANLAISDFLCSVYVMLPCILCLIHNSYCVTGVACRVHAVVNSTFFTCSNMSIAAINIDRAIAVNRPFEYRNLVTSFRVKIVIAYIWFHCLCLASIAGFADWVSFVDWELMCTPEWSKENSAYAITAATLSFFLPSFLLLVSNISIVYAIRKSRIVVFQNRTIAGGNGHQLGIKSNTKTLRSLYFLVLAHFICVPSYYITKIGSAIIGKNIIIDGFCLAPVGLLFTAAAINPFIYALLRKDHRQAFLNTLQMVFDKFKATYTYLFGNSMKEME</sequence>
<reference evidence="12" key="1">
    <citation type="journal article" date="2020" name="bioRxiv">
        <title>Chromosome-level reference genome of the European wasp spider Argiope bruennichi: a resource for studies on range expansion and evolutionary adaptation.</title>
        <authorList>
            <person name="Sheffer M.M."/>
            <person name="Hoppe A."/>
            <person name="Krehenwinkel H."/>
            <person name="Uhl G."/>
            <person name="Kuss A.W."/>
            <person name="Jensen L."/>
            <person name="Jensen C."/>
            <person name="Gillespie R.G."/>
            <person name="Hoff K.J."/>
            <person name="Prost S."/>
        </authorList>
    </citation>
    <scope>NUCLEOTIDE SEQUENCE</scope>
</reference>
<dbReference type="GO" id="GO:0007187">
    <property type="term" value="P:G protein-coupled receptor signaling pathway, coupled to cyclic nucleotide second messenger"/>
    <property type="evidence" value="ECO:0007669"/>
    <property type="project" value="TreeGrafter"/>
</dbReference>
<dbReference type="AlphaFoldDB" id="A0A8T0FVV7"/>
<evidence type="ECO:0000256" key="1">
    <source>
        <dbReference type="ARBA" id="ARBA00004651"/>
    </source>
</evidence>
<keyword evidence="3" id="KW-1003">Cell membrane</keyword>
<name>A0A8T0FVV7_ARGBR</name>
<dbReference type="GO" id="GO:0007268">
    <property type="term" value="P:chemical synaptic transmission"/>
    <property type="evidence" value="ECO:0007669"/>
    <property type="project" value="TreeGrafter"/>
</dbReference>
<keyword evidence="8" id="KW-0675">Receptor</keyword>
<feature type="transmembrane region" description="Helical" evidence="10">
    <location>
        <begin position="20"/>
        <end position="44"/>
    </location>
</feature>
<evidence type="ECO:0000259" key="11">
    <source>
        <dbReference type="PROSITE" id="PS50262"/>
    </source>
</evidence>
<comment type="caution">
    <text evidence="12">The sequence shown here is derived from an EMBL/GenBank/DDBJ whole genome shotgun (WGS) entry which is preliminary data.</text>
</comment>
<dbReference type="PANTHER" id="PTHR24247:SF202">
    <property type="entry name" value="5-HYDROXYTRYPTAMINE RECEPTOR 1"/>
    <property type="match status" value="1"/>
</dbReference>
<organism evidence="12 13">
    <name type="scientific">Argiope bruennichi</name>
    <name type="common">Wasp spider</name>
    <name type="synonym">Aranea bruennichi</name>
    <dbReference type="NCBI Taxonomy" id="94029"/>
    <lineage>
        <taxon>Eukaryota</taxon>
        <taxon>Metazoa</taxon>
        <taxon>Ecdysozoa</taxon>
        <taxon>Arthropoda</taxon>
        <taxon>Chelicerata</taxon>
        <taxon>Arachnida</taxon>
        <taxon>Araneae</taxon>
        <taxon>Araneomorphae</taxon>
        <taxon>Entelegynae</taxon>
        <taxon>Araneoidea</taxon>
        <taxon>Araneidae</taxon>
        <taxon>Argiope</taxon>
    </lineage>
</organism>
<keyword evidence="13" id="KW-1185">Reference proteome</keyword>
<evidence type="ECO:0000256" key="2">
    <source>
        <dbReference type="ARBA" id="ARBA00010663"/>
    </source>
</evidence>
<evidence type="ECO:0000256" key="3">
    <source>
        <dbReference type="ARBA" id="ARBA00022475"/>
    </source>
</evidence>
<dbReference type="PROSITE" id="PS50262">
    <property type="entry name" value="G_PROTEIN_RECEP_F1_2"/>
    <property type="match status" value="1"/>
</dbReference>
<protein>
    <submittedName>
        <fullName evidence="12">Melanopsin-B like protein</fullName>
    </submittedName>
</protein>